<dbReference type="Pfam" id="PF02653">
    <property type="entry name" value="BPD_transp_2"/>
    <property type="match status" value="1"/>
</dbReference>
<evidence type="ECO:0000256" key="6">
    <source>
        <dbReference type="SAM" id="Phobius"/>
    </source>
</evidence>
<reference evidence="7 8" key="1">
    <citation type="journal article" date="2016" name="Int. J. Syst. Evol. Microbiol.">
        <title>Arsenicitalea aurantiaca gen. nov., sp. nov., a new member of the family Hyphomicrobiaceae, isolated from high-arsenic sediment.</title>
        <authorList>
            <person name="Mu Y."/>
            <person name="Zhou L."/>
            <person name="Zeng X.C."/>
            <person name="Liu L."/>
            <person name="Pan Y."/>
            <person name="Chen X."/>
            <person name="Wang J."/>
            <person name="Li S."/>
            <person name="Li W.J."/>
            <person name="Wang Y."/>
        </authorList>
    </citation>
    <scope>NUCLEOTIDE SEQUENCE [LARGE SCALE GENOMIC DNA]</scope>
    <source>
        <strain evidence="7 8">42-50</strain>
    </source>
</reference>
<keyword evidence="5 6" id="KW-0472">Membrane</keyword>
<feature type="transmembrane region" description="Helical" evidence="6">
    <location>
        <begin position="56"/>
        <end position="74"/>
    </location>
</feature>
<dbReference type="OrthoDB" id="6384190at2"/>
<feature type="transmembrane region" description="Helical" evidence="6">
    <location>
        <begin position="281"/>
        <end position="301"/>
    </location>
</feature>
<dbReference type="CDD" id="cd06579">
    <property type="entry name" value="TM_PBP1_transp_AraH_like"/>
    <property type="match status" value="1"/>
</dbReference>
<gene>
    <name evidence="7" type="ORF">EMQ25_04900</name>
</gene>
<feature type="transmembrane region" description="Helical" evidence="6">
    <location>
        <begin position="106"/>
        <end position="127"/>
    </location>
</feature>
<evidence type="ECO:0000256" key="5">
    <source>
        <dbReference type="ARBA" id="ARBA00023136"/>
    </source>
</evidence>
<feature type="transmembrane region" description="Helical" evidence="6">
    <location>
        <begin position="177"/>
        <end position="196"/>
    </location>
</feature>
<dbReference type="AlphaFoldDB" id="A0A433XEH1"/>
<evidence type="ECO:0000256" key="3">
    <source>
        <dbReference type="ARBA" id="ARBA00022692"/>
    </source>
</evidence>
<feature type="transmembrane region" description="Helical" evidence="6">
    <location>
        <begin position="251"/>
        <end position="274"/>
    </location>
</feature>
<feature type="transmembrane region" description="Helical" evidence="6">
    <location>
        <begin position="27"/>
        <end position="44"/>
    </location>
</feature>
<evidence type="ECO:0000256" key="2">
    <source>
        <dbReference type="ARBA" id="ARBA00022475"/>
    </source>
</evidence>
<dbReference type="RefSeq" id="WP_127187456.1">
    <property type="nucleotide sequence ID" value="NZ_RZNJ01000002.1"/>
</dbReference>
<keyword evidence="2" id="KW-1003">Cell membrane</keyword>
<name>A0A433XEH1_9HYPH</name>
<dbReference type="PANTHER" id="PTHR32196">
    <property type="entry name" value="ABC TRANSPORTER PERMEASE PROTEIN YPHD-RELATED-RELATED"/>
    <property type="match status" value="1"/>
</dbReference>
<dbReference type="GO" id="GO:0022857">
    <property type="term" value="F:transmembrane transporter activity"/>
    <property type="evidence" value="ECO:0007669"/>
    <property type="project" value="InterPro"/>
</dbReference>
<proteinExistence type="predicted"/>
<keyword evidence="8" id="KW-1185">Reference proteome</keyword>
<keyword evidence="3 6" id="KW-0812">Transmembrane</keyword>
<comment type="subcellular location">
    <subcellularLocation>
        <location evidence="1">Cell membrane</location>
        <topology evidence="1">Multi-pass membrane protein</topology>
    </subcellularLocation>
</comment>
<evidence type="ECO:0000313" key="7">
    <source>
        <dbReference type="EMBL" id="RUT32499.1"/>
    </source>
</evidence>
<accession>A0A433XEH1</accession>
<evidence type="ECO:0000256" key="1">
    <source>
        <dbReference type="ARBA" id="ARBA00004651"/>
    </source>
</evidence>
<feature type="transmembrane region" description="Helical" evidence="6">
    <location>
        <begin position="225"/>
        <end position="245"/>
    </location>
</feature>
<comment type="caution">
    <text evidence="7">The sequence shown here is derived from an EMBL/GenBank/DDBJ whole genome shotgun (WGS) entry which is preliminary data.</text>
</comment>
<dbReference type="GO" id="GO:0005886">
    <property type="term" value="C:plasma membrane"/>
    <property type="evidence" value="ECO:0007669"/>
    <property type="project" value="UniProtKB-SubCell"/>
</dbReference>
<sequence length="332" mass="34721">MPQSPDLALAPRPAPSILATLARRNEVALLICLLALIIFFSLASSSFLTPRNLTNVLGQASLAMVAGVGVAIVVMSGEIDVSIGSLAGAVGIPLVTIMNMTESLPLGIAGALLLALVVGVVNGYLVAYLGINSLIATLGTMFIIRGGIYLYTGQRSIPDTAYLEEFFQLGNGRFFDFLPYPALISLIILAIFIYVMRMRPFGRQIYAVGGNPEVARLAGFDVRRVKFICLVISALLAGVAGILLSSRLGSAVHVAGLGFEFQVVAAVVLGGVSLAGGVGSLVGVALGVLILSFLSNGLGMLNLATEWQLVVTGGIIIAAVAFDEFKRRNQKQ</sequence>
<evidence type="ECO:0000313" key="8">
    <source>
        <dbReference type="Proteomes" id="UP000281547"/>
    </source>
</evidence>
<dbReference type="InterPro" id="IPR001851">
    <property type="entry name" value="ABC_transp_permease"/>
</dbReference>
<keyword evidence="4 6" id="KW-1133">Transmembrane helix</keyword>
<evidence type="ECO:0000256" key="4">
    <source>
        <dbReference type="ARBA" id="ARBA00022989"/>
    </source>
</evidence>
<protein>
    <submittedName>
        <fullName evidence="7">ABC transporter permease</fullName>
    </submittedName>
</protein>
<feature type="transmembrane region" description="Helical" evidence="6">
    <location>
        <begin position="134"/>
        <end position="152"/>
    </location>
</feature>
<dbReference type="Proteomes" id="UP000281547">
    <property type="component" value="Unassembled WGS sequence"/>
</dbReference>
<dbReference type="EMBL" id="RZNJ01000002">
    <property type="protein sequence ID" value="RUT32499.1"/>
    <property type="molecule type" value="Genomic_DNA"/>
</dbReference>
<feature type="transmembrane region" description="Helical" evidence="6">
    <location>
        <begin position="307"/>
        <end position="325"/>
    </location>
</feature>
<organism evidence="7 8">
    <name type="scientific">Arsenicitalea aurantiaca</name>
    <dbReference type="NCBI Taxonomy" id="1783274"/>
    <lineage>
        <taxon>Bacteria</taxon>
        <taxon>Pseudomonadati</taxon>
        <taxon>Pseudomonadota</taxon>
        <taxon>Alphaproteobacteria</taxon>
        <taxon>Hyphomicrobiales</taxon>
        <taxon>Devosiaceae</taxon>
        <taxon>Arsenicitalea</taxon>
    </lineage>
</organism>